<evidence type="ECO:0000256" key="2">
    <source>
        <dbReference type="ARBA" id="ARBA00022692"/>
    </source>
</evidence>
<evidence type="ECO:0000256" key="1">
    <source>
        <dbReference type="ARBA" id="ARBA00004141"/>
    </source>
</evidence>
<evidence type="ECO:0000256" key="3">
    <source>
        <dbReference type="ARBA" id="ARBA00022989"/>
    </source>
</evidence>
<organism evidence="7 8">
    <name type="scientific">Gracilibacillus kekensis</name>
    <dbReference type="NCBI Taxonomy" id="1027249"/>
    <lineage>
        <taxon>Bacteria</taxon>
        <taxon>Bacillati</taxon>
        <taxon>Bacillota</taxon>
        <taxon>Bacilli</taxon>
        <taxon>Bacillales</taxon>
        <taxon>Bacillaceae</taxon>
        <taxon>Gracilibacillus</taxon>
    </lineage>
</organism>
<evidence type="ECO:0000313" key="7">
    <source>
        <dbReference type="EMBL" id="SHN31147.1"/>
    </source>
</evidence>
<dbReference type="PANTHER" id="PTHR38480">
    <property type="entry name" value="SLR0254 PROTEIN"/>
    <property type="match status" value="1"/>
</dbReference>
<proteinExistence type="predicted"/>
<evidence type="ECO:0000259" key="6">
    <source>
        <dbReference type="Pfam" id="PF06271"/>
    </source>
</evidence>
<dbReference type="Proteomes" id="UP000184184">
    <property type="component" value="Unassembled WGS sequence"/>
</dbReference>
<dbReference type="AlphaFoldDB" id="A0A1M7QJT0"/>
<keyword evidence="4 5" id="KW-0472">Membrane</keyword>
<evidence type="ECO:0000313" key="8">
    <source>
        <dbReference type="Proteomes" id="UP000184184"/>
    </source>
</evidence>
<protein>
    <submittedName>
        <fullName evidence="7">Uncharacterized membrane protein YckC, RDD family</fullName>
    </submittedName>
</protein>
<dbReference type="Pfam" id="PF06271">
    <property type="entry name" value="RDD"/>
    <property type="match status" value="1"/>
</dbReference>
<evidence type="ECO:0000256" key="4">
    <source>
        <dbReference type="ARBA" id="ARBA00023136"/>
    </source>
</evidence>
<gene>
    <name evidence="7" type="ORF">SAMN05216179_3243</name>
</gene>
<dbReference type="InterPro" id="IPR010432">
    <property type="entry name" value="RDD"/>
</dbReference>
<feature type="domain" description="RDD" evidence="6">
    <location>
        <begin position="20"/>
        <end position="156"/>
    </location>
</feature>
<name>A0A1M7QJT0_9BACI</name>
<keyword evidence="2 5" id="KW-0812">Transmembrane</keyword>
<keyword evidence="8" id="KW-1185">Reference proteome</keyword>
<comment type="subcellular location">
    <subcellularLocation>
        <location evidence="1">Membrane</location>
        <topology evidence="1">Multi-pass membrane protein</topology>
    </subcellularLocation>
</comment>
<evidence type="ECO:0000256" key="5">
    <source>
        <dbReference type="SAM" id="Phobius"/>
    </source>
</evidence>
<dbReference type="OrthoDB" id="9787732at2"/>
<feature type="transmembrane region" description="Helical" evidence="5">
    <location>
        <begin position="123"/>
        <end position="143"/>
    </location>
</feature>
<dbReference type="RefSeq" id="WP_073202876.1">
    <property type="nucleotide sequence ID" value="NZ_FRCZ01000007.1"/>
</dbReference>
<feature type="transmembrane region" description="Helical" evidence="5">
    <location>
        <begin position="67"/>
        <end position="91"/>
    </location>
</feature>
<sequence>MEQEKLGVKTPEYVSLQFQLAGLGSRSAAHIIDYAIIMFTQFLIILFLLLAFTNSFTNFFVGSGESLILAIVLIVIFILNFGYFILFEYFWGGRTIGKRMIGIRVIQENGHNITLLSSIIRNFVRIIDMLPGAYAVGIILIFAHDKHKRLGDITAGTIVVHEKQKKSRQKPLDKYISDKGLRKETLQLESVHLKQFSQKDWHLLQTYVHRIVDLRTQEKDQLTMQVSKILLPKVKDQLTNNALNDEDWLILLYLHLKEEWEY</sequence>
<keyword evidence="3 5" id="KW-1133">Transmembrane helix</keyword>
<reference evidence="7 8" key="1">
    <citation type="submission" date="2016-11" db="EMBL/GenBank/DDBJ databases">
        <authorList>
            <person name="Jaros S."/>
            <person name="Januszkiewicz K."/>
            <person name="Wedrychowicz H."/>
        </authorList>
    </citation>
    <scope>NUCLEOTIDE SEQUENCE [LARGE SCALE GENOMIC DNA]</scope>
    <source>
        <strain evidence="7 8">CGMCC 1.10681</strain>
    </source>
</reference>
<dbReference type="GO" id="GO:0016020">
    <property type="term" value="C:membrane"/>
    <property type="evidence" value="ECO:0007669"/>
    <property type="project" value="UniProtKB-SubCell"/>
</dbReference>
<dbReference type="STRING" id="1027249.SAMN05216179_3243"/>
<dbReference type="PANTHER" id="PTHR38480:SF1">
    <property type="entry name" value="SLR0254 PROTEIN"/>
    <property type="match status" value="1"/>
</dbReference>
<accession>A0A1M7QJT0</accession>
<dbReference type="EMBL" id="FRCZ01000007">
    <property type="protein sequence ID" value="SHN31147.1"/>
    <property type="molecule type" value="Genomic_DNA"/>
</dbReference>
<feature type="transmembrane region" description="Helical" evidence="5">
    <location>
        <begin position="31"/>
        <end position="52"/>
    </location>
</feature>